<gene>
    <name evidence="2" type="ORF">V2E39_21110</name>
</gene>
<proteinExistence type="predicted"/>
<dbReference type="EMBL" id="JAZGJU010000064">
    <property type="protein sequence ID" value="MEE6129912.1"/>
    <property type="molecule type" value="Genomic_DNA"/>
</dbReference>
<name>A0ABU7R537_9FLAO</name>
<dbReference type="RefSeq" id="WP_330937551.1">
    <property type="nucleotide sequence ID" value="NZ_JAZGJU010000064.1"/>
</dbReference>
<evidence type="ECO:0000313" key="3">
    <source>
        <dbReference type="Proteomes" id="UP001350005"/>
    </source>
</evidence>
<evidence type="ECO:0000256" key="1">
    <source>
        <dbReference type="SAM" id="MobiDB-lite"/>
    </source>
</evidence>
<dbReference type="Proteomes" id="UP001350005">
    <property type="component" value="Unassembled WGS sequence"/>
</dbReference>
<organism evidence="2 3">
    <name type="scientific">Chryseobacterium arthrosphaerae</name>
    <dbReference type="NCBI Taxonomy" id="651561"/>
    <lineage>
        <taxon>Bacteria</taxon>
        <taxon>Pseudomonadati</taxon>
        <taxon>Bacteroidota</taxon>
        <taxon>Flavobacteriia</taxon>
        <taxon>Flavobacteriales</taxon>
        <taxon>Weeksellaceae</taxon>
        <taxon>Chryseobacterium group</taxon>
        <taxon>Chryseobacterium</taxon>
    </lineage>
</organism>
<accession>A0ABU7R537</accession>
<feature type="region of interest" description="Disordered" evidence="1">
    <location>
        <begin position="253"/>
        <end position="272"/>
    </location>
</feature>
<evidence type="ECO:0000313" key="2">
    <source>
        <dbReference type="EMBL" id="MEE6129912.1"/>
    </source>
</evidence>
<comment type="caution">
    <text evidence="2">The sequence shown here is derived from an EMBL/GenBank/DDBJ whole genome shotgun (WGS) entry which is preliminary data.</text>
</comment>
<reference evidence="2 3" key="1">
    <citation type="submission" date="2024-01" db="EMBL/GenBank/DDBJ databases">
        <title>Whole genome of Chryseobacterium arthrosphaerae NNCa 2741.</title>
        <authorList>
            <person name="Boriskina E.V."/>
            <person name="Gordinskaya N.A."/>
            <person name="Kropotov V.S."/>
            <person name="Alekseeva A.E."/>
            <person name="Makhova M.A."/>
            <person name="Kryazhev D.V."/>
            <person name="Shkurkina I.S."/>
        </authorList>
    </citation>
    <scope>NUCLEOTIDE SEQUENCE [LARGE SCALE GENOMIC DNA]</scope>
    <source>
        <strain evidence="2 3">NNCa 2741</strain>
    </source>
</reference>
<keyword evidence="3" id="KW-1185">Reference proteome</keyword>
<feature type="compositionally biased region" description="Basic and acidic residues" evidence="1">
    <location>
        <begin position="255"/>
        <end position="272"/>
    </location>
</feature>
<sequence>MGVLTKIDNAIYAAVKSWRGNNSFSSYERLDDGTHQYYYEPADLMSLIGLGSSFYKPSTNLKSYYFNCFFLADCIDIYVDTCNRVNIMEVDSKGKEVIGSEYVAFLNEPNGLQNLSELISEMVINTLTTGMSIQYGNFFKNGNLKSSAQLFNVDFNRLSMPKIKNPYLLNKKAISELIIKEDLEDGEKRTLQMYELSYFYDRIAKKGFTETGYNGKTFFNPTSRIFPLISNLHTLISSQETMSYLSDSPVNSVLSKEKSDHAPTADDQKHDAEVKLSGRGKYGAKRGKNDIIVTNLSYKKLDLIRDNKKLQNIEMQSNAKDNVRTRFSIPKDYFGDSTYENKQFSEARFTLGPAKTITDNFLNALTNKSPEYFKTRGTRLIGSYDHVEAVVETTKKMKNEGLKARVESITVMLDAYERYLLAFPKSNYEEFLNDNQLTEFFKQN</sequence>
<evidence type="ECO:0008006" key="4">
    <source>
        <dbReference type="Google" id="ProtNLM"/>
    </source>
</evidence>
<protein>
    <recommendedName>
        <fullName evidence="4">Phage portal protein</fullName>
    </recommendedName>
</protein>